<organism evidence="2 3">
    <name type="scientific">Solibaculum intestinale</name>
    <dbReference type="NCBI Taxonomy" id="3133165"/>
    <lineage>
        <taxon>Bacteria</taxon>
        <taxon>Bacillati</taxon>
        <taxon>Bacillota</taxon>
        <taxon>Clostridia</taxon>
        <taxon>Eubacteriales</taxon>
        <taxon>Oscillospiraceae</taxon>
        <taxon>Solibaculum</taxon>
    </lineage>
</organism>
<sequence length="102" mass="11915">MKMILAVRANRMGMVRQDRMHTKRSRDGENEKKNKRFGTTLPFRLILTAAAFLVLLATVVFCLWDWESFSSANFLWGGFLLACFTLLLFVLFFLYLWAKGQK</sequence>
<reference evidence="2 3" key="1">
    <citation type="submission" date="2024-03" db="EMBL/GenBank/DDBJ databases">
        <title>Human intestinal bacterial collection.</title>
        <authorList>
            <person name="Pauvert C."/>
            <person name="Hitch T.C.A."/>
            <person name="Clavel T."/>
        </authorList>
    </citation>
    <scope>NUCLEOTIDE SEQUENCE [LARGE SCALE GENOMIC DNA]</scope>
    <source>
        <strain evidence="2 3">CLA-JM-H44</strain>
    </source>
</reference>
<evidence type="ECO:0000256" key="1">
    <source>
        <dbReference type="SAM" id="Phobius"/>
    </source>
</evidence>
<evidence type="ECO:0000313" key="2">
    <source>
        <dbReference type="EMBL" id="MEQ2440493.1"/>
    </source>
</evidence>
<proteinExistence type="predicted"/>
<keyword evidence="3" id="KW-1185">Reference proteome</keyword>
<comment type="caution">
    <text evidence="2">The sequence shown here is derived from an EMBL/GenBank/DDBJ whole genome shotgun (WGS) entry which is preliminary data.</text>
</comment>
<accession>A0ABV1DZK5</accession>
<dbReference type="RefSeq" id="WP_349219089.1">
    <property type="nucleotide sequence ID" value="NZ_JBBMFD010000008.1"/>
</dbReference>
<gene>
    <name evidence="2" type="ORF">WMO26_06615</name>
</gene>
<dbReference type="EMBL" id="JBBMFD010000008">
    <property type="protein sequence ID" value="MEQ2440493.1"/>
    <property type="molecule type" value="Genomic_DNA"/>
</dbReference>
<keyword evidence="1" id="KW-0812">Transmembrane</keyword>
<name>A0ABV1DZK5_9FIRM</name>
<keyword evidence="1" id="KW-1133">Transmembrane helix</keyword>
<feature type="transmembrane region" description="Helical" evidence="1">
    <location>
        <begin position="78"/>
        <end position="98"/>
    </location>
</feature>
<evidence type="ECO:0000313" key="3">
    <source>
        <dbReference type="Proteomes" id="UP001489509"/>
    </source>
</evidence>
<protein>
    <submittedName>
        <fullName evidence="2">Uncharacterized protein</fullName>
    </submittedName>
</protein>
<keyword evidence="1" id="KW-0472">Membrane</keyword>
<dbReference type="Proteomes" id="UP001489509">
    <property type="component" value="Unassembled WGS sequence"/>
</dbReference>